<proteinExistence type="predicted"/>
<evidence type="ECO:0000313" key="2">
    <source>
        <dbReference type="Proteomes" id="UP001523263"/>
    </source>
</evidence>
<dbReference type="RefSeq" id="WP_251100382.1">
    <property type="nucleotide sequence ID" value="NZ_JAMQBH010000037.1"/>
</dbReference>
<dbReference type="Proteomes" id="UP001523263">
    <property type="component" value="Unassembled WGS sequence"/>
</dbReference>
<sequence length="98" mass="10244">MAWADRPPAPLQIRDVLAPRRHLLPQGAVLELGELAAVLGLGDCQGVLESYALDFGTELGDGPDVVPDDVAAHPGWGSGGVRAWVTDSSHLTGPSPPW</sequence>
<reference evidence="1 2" key="1">
    <citation type="submission" date="2022-06" db="EMBL/GenBank/DDBJ databases">
        <title>Whole genome sequence of Streptomyces griseoincarnatus RB7AG.</title>
        <authorList>
            <person name="Ray L."/>
            <person name="Behera S."/>
            <person name="Panda A.N."/>
        </authorList>
    </citation>
    <scope>NUCLEOTIDE SEQUENCE [LARGE SCALE GENOMIC DNA]</scope>
    <source>
        <strain evidence="1 2">RB7AG</strain>
    </source>
</reference>
<gene>
    <name evidence="1" type="ORF">NC658_33860</name>
</gene>
<name>A0ABT0W3K3_STRGI</name>
<dbReference type="EMBL" id="JAMQBH010000037">
    <property type="protein sequence ID" value="MCM2518159.1"/>
    <property type="molecule type" value="Genomic_DNA"/>
</dbReference>
<protein>
    <submittedName>
        <fullName evidence="1">Uncharacterized protein</fullName>
    </submittedName>
</protein>
<comment type="caution">
    <text evidence="1">The sequence shown here is derived from an EMBL/GenBank/DDBJ whole genome shotgun (WGS) entry which is preliminary data.</text>
</comment>
<accession>A0ABT0W3K3</accession>
<evidence type="ECO:0000313" key="1">
    <source>
        <dbReference type="EMBL" id="MCM2518159.1"/>
    </source>
</evidence>
<keyword evidence="2" id="KW-1185">Reference proteome</keyword>
<organism evidence="1 2">
    <name type="scientific">Streptomyces griseoincarnatus</name>
    <dbReference type="NCBI Taxonomy" id="29305"/>
    <lineage>
        <taxon>Bacteria</taxon>
        <taxon>Bacillati</taxon>
        <taxon>Actinomycetota</taxon>
        <taxon>Actinomycetes</taxon>
        <taxon>Kitasatosporales</taxon>
        <taxon>Streptomycetaceae</taxon>
        <taxon>Streptomyces</taxon>
        <taxon>Streptomyces griseoincarnatus group</taxon>
    </lineage>
</organism>